<feature type="domain" description="PH" evidence="4">
    <location>
        <begin position="504"/>
        <end position="647"/>
    </location>
</feature>
<dbReference type="InterPro" id="IPR001849">
    <property type="entry name" value="PH_domain"/>
</dbReference>
<feature type="region of interest" description="Disordered" evidence="3">
    <location>
        <begin position="136"/>
        <end position="161"/>
    </location>
</feature>
<dbReference type="SMART" id="SM00233">
    <property type="entry name" value="PH"/>
    <property type="match status" value="1"/>
</dbReference>
<keyword evidence="1" id="KW-0597">Phosphoprotein</keyword>
<dbReference type="Pfam" id="PF23582">
    <property type="entry name" value="WHD_RGF3"/>
    <property type="match status" value="1"/>
</dbReference>
<dbReference type="AlphaFoldDB" id="A0A1E4RJD5"/>
<accession>A0A1E4RJD5</accession>
<dbReference type="PROSITE" id="PS50003">
    <property type="entry name" value="PH_DOMAIN"/>
    <property type="match status" value="1"/>
</dbReference>
<dbReference type="SUPFAM" id="SSF50729">
    <property type="entry name" value="PH domain-like"/>
    <property type="match status" value="1"/>
</dbReference>
<dbReference type="Pfam" id="PF00780">
    <property type="entry name" value="CNH"/>
    <property type="match status" value="1"/>
</dbReference>
<dbReference type="InterPro" id="IPR041675">
    <property type="entry name" value="PH_5"/>
</dbReference>
<dbReference type="SMART" id="SM00036">
    <property type="entry name" value="CNH"/>
    <property type="match status" value="1"/>
</dbReference>
<dbReference type="Gene3D" id="1.20.900.10">
    <property type="entry name" value="Dbl homology (DH) domain"/>
    <property type="match status" value="1"/>
</dbReference>
<dbReference type="InterPro" id="IPR001180">
    <property type="entry name" value="CNH_dom"/>
</dbReference>
<evidence type="ECO:0000259" key="4">
    <source>
        <dbReference type="PROSITE" id="PS50003"/>
    </source>
</evidence>
<dbReference type="PANTHER" id="PTHR46572">
    <property type="entry name" value="RHO1 GDP-GTP EXCHANGE PROTEIN 1-RELATED"/>
    <property type="match status" value="1"/>
</dbReference>
<feature type="domain" description="CNH" evidence="6">
    <location>
        <begin position="721"/>
        <end position="1050"/>
    </location>
</feature>
<organism evidence="7 8">
    <name type="scientific">Hyphopichia burtonii NRRL Y-1933</name>
    <dbReference type="NCBI Taxonomy" id="984485"/>
    <lineage>
        <taxon>Eukaryota</taxon>
        <taxon>Fungi</taxon>
        <taxon>Dikarya</taxon>
        <taxon>Ascomycota</taxon>
        <taxon>Saccharomycotina</taxon>
        <taxon>Pichiomycetes</taxon>
        <taxon>Debaryomycetaceae</taxon>
        <taxon>Hyphopichia</taxon>
    </lineage>
</organism>
<dbReference type="STRING" id="984485.A0A1E4RJD5"/>
<dbReference type="GO" id="GO:0005085">
    <property type="term" value="F:guanyl-nucleotide exchange factor activity"/>
    <property type="evidence" value="ECO:0007669"/>
    <property type="project" value="UniProtKB-KW"/>
</dbReference>
<protein>
    <recommendedName>
        <fullName evidence="9">CNH-domain-containing protein</fullName>
    </recommendedName>
</protein>
<evidence type="ECO:0000256" key="1">
    <source>
        <dbReference type="ARBA" id="ARBA00022553"/>
    </source>
</evidence>
<dbReference type="OrthoDB" id="660555at2759"/>
<feature type="domain" description="DH" evidence="5">
    <location>
        <begin position="272"/>
        <end position="468"/>
    </location>
</feature>
<keyword evidence="8" id="KW-1185">Reference proteome</keyword>
<dbReference type="PANTHER" id="PTHR46572:SF1">
    <property type="entry name" value="RHO1 GUANINE NUCLEOTIDE EXCHANGE FACTOR TUS1"/>
    <property type="match status" value="1"/>
</dbReference>
<dbReference type="Proteomes" id="UP000095085">
    <property type="component" value="Unassembled WGS sequence"/>
</dbReference>
<dbReference type="RefSeq" id="XP_020076413.1">
    <property type="nucleotide sequence ID" value="XM_020219741.1"/>
</dbReference>
<dbReference type="Gene3D" id="2.30.29.30">
    <property type="entry name" value="Pleckstrin-homology domain (PH domain)/Phosphotyrosine-binding domain (PTB)"/>
    <property type="match status" value="1"/>
</dbReference>
<dbReference type="InterPro" id="IPR011993">
    <property type="entry name" value="PH-like_dom_sf"/>
</dbReference>
<evidence type="ECO:0000313" key="7">
    <source>
        <dbReference type="EMBL" id="ODV67346.1"/>
    </source>
</evidence>
<evidence type="ECO:0000259" key="5">
    <source>
        <dbReference type="PROSITE" id="PS50010"/>
    </source>
</evidence>
<dbReference type="PROSITE" id="PS50010">
    <property type="entry name" value="DH_2"/>
    <property type="match status" value="1"/>
</dbReference>
<gene>
    <name evidence="7" type="ORF">HYPBUDRAFT_140207</name>
</gene>
<evidence type="ECO:0000259" key="6">
    <source>
        <dbReference type="PROSITE" id="PS50219"/>
    </source>
</evidence>
<dbReference type="InterPro" id="IPR057283">
    <property type="entry name" value="RGF3_WH"/>
</dbReference>
<evidence type="ECO:0000313" key="8">
    <source>
        <dbReference type="Proteomes" id="UP000095085"/>
    </source>
</evidence>
<dbReference type="SUPFAM" id="SSF48065">
    <property type="entry name" value="DBL homology domain (DH-domain)"/>
    <property type="match status" value="1"/>
</dbReference>
<keyword evidence="2" id="KW-0344">Guanine-nucleotide releasing factor</keyword>
<dbReference type="EMBL" id="KV454541">
    <property type="protein sequence ID" value="ODV67346.1"/>
    <property type="molecule type" value="Genomic_DNA"/>
</dbReference>
<evidence type="ECO:0008006" key="9">
    <source>
        <dbReference type="Google" id="ProtNLM"/>
    </source>
</evidence>
<evidence type="ECO:0000256" key="3">
    <source>
        <dbReference type="SAM" id="MobiDB-lite"/>
    </source>
</evidence>
<dbReference type="InterPro" id="IPR035899">
    <property type="entry name" value="DBL_dom_sf"/>
</dbReference>
<name>A0A1E4RJD5_9ASCO</name>
<evidence type="ECO:0000256" key="2">
    <source>
        <dbReference type="ARBA" id="ARBA00022658"/>
    </source>
</evidence>
<sequence length="1078" mass="122826">MNSAVSAISFLKNNLLNDETNNQAALKKKKDDELPPVPLDLPSLPFSSSSLVTQHFSTCERVWSLSSVFEWCLKLKVWLHDLFISKREFKKALIKLIVFHKRDVPLDLIGQNADRIIDELLKSRAIFYCYGVEDNEDDEKSLPDPATGKVSTSKVSTSPDNVALASKDEPGILMDDSAYVSGVMVDLTDCYCHDRDHNYASGRQQNQTLNENHNENVQKRCYSFNCNLNRLIEHELQLKNTNIHEIVLGEDWASHWKLTAEDLRNFDKNVSKRQSLIFDLLRYEQTFIQRATCFVEIVGPEFIKIAQLLVGPEIVLINKFEDDMISPGKELVGIHEKSLFHPLLRILISNGKFISNLSEIANIYYNWSQVVKNSLLKYMSTVPMIEDLLKYELIKNWVDHNVRNISRVKELKVNGPLLFMSTFNSRYQLLPLQLSDIRKSFDSQDPEYIALTRAIDGIKKLGSKVNEMKVHADNIHALKRVYKQLTWKSSIQQPNINLGSENRRFLFRGDLSRKGDLKINTYINHLILLDNYLFITEKIKNPRLGGYNYKVVENPIPIELLLFEIKENQTLATSGGIEISLSKTLNLNPLTSPKSPNPVLPENEDEPSSFPIKLRYAGRGKHDSFTFSAKTERERMDWVNQLISARSSLCSRLKKTEPYNLNLISNTNFAYEFSNRITKLQVCAPHDPIESISTDAFTRLAKLGCNGDAYSLNNSRNHIIFSKAQSVSKFEYRGTEFYLVGLVNGVYLSDMQNRWKKVINGVDITKISVVTSINLVVILGNKQLRYYTLDLIINVYYERRDSMSSISLSNEPVSFYEIGRHREITMLFYAKRKGNSSGTTNFKVLIPETDNDGVFNAFKVVKKFYVEAECFGISIFNTSFAVHTHKGFEILELDKLIPRSIPEIPNVDSKKTDAYGRRLLQNGTNMSMATSTSITASSSHPGIDAIKRAMHASSIKPMGMFKLTNNAEFLLVYNDYAIFTNKHGKLSRFTMLKFDFKANSIAFKNNNLFLVCDEAIEIWSISDFVNGSNRLIQVIVGKDINMLDSNDLSFAMANPKVVGLQLIFRLDNVSTEVDNSLT</sequence>
<feature type="compositionally biased region" description="Low complexity" evidence="3">
    <location>
        <begin position="149"/>
        <end position="158"/>
    </location>
</feature>
<dbReference type="GeneID" id="30994291"/>
<proteinExistence type="predicted"/>
<dbReference type="Pfam" id="PF15405">
    <property type="entry name" value="PH_5"/>
    <property type="match status" value="1"/>
</dbReference>
<dbReference type="InterPro" id="IPR052233">
    <property type="entry name" value="Rho-type_GEFs"/>
</dbReference>
<dbReference type="InterPro" id="IPR000219">
    <property type="entry name" value="DH_dom"/>
</dbReference>
<reference evidence="8" key="1">
    <citation type="submission" date="2016-05" db="EMBL/GenBank/DDBJ databases">
        <title>Comparative genomics of biotechnologically important yeasts.</title>
        <authorList>
            <consortium name="DOE Joint Genome Institute"/>
            <person name="Riley R."/>
            <person name="Haridas S."/>
            <person name="Wolfe K.H."/>
            <person name="Lopes M.R."/>
            <person name="Hittinger C.T."/>
            <person name="Goker M."/>
            <person name="Salamov A."/>
            <person name="Wisecaver J."/>
            <person name="Long T.M."/>
            <person name="Aerts A.L."/>
            <person name="Barry K."/>
            <person name="Choi C."/>
            <person name="Clum A."/>
            <person name="Coughlan A.Y."/>
            <person name="Deshpande S."/>
            <person name="Douglass A.P."/>
            <person name="Hanson S.J."/>
            <person name="Klenk H.-P."/>
            <person name="Labutti K."/>
            <person name="Lapidus A."/>
            <person name="Lindquist E."/>
            <person name="Lipzen A."/>
            <person name="Meier-Kolthoff J.P."/>
            <person name="Ohm R.A."/>
            <person name="Otillar R.P."/>
            <person name="Pangilinan J."/>
            <person name="Peng Y."/>
            <person name="Rokas A."/>
            <person name="Rosa C.A."/>
            <person name="Scheuner C."/>
            <person name="Sibirny A.A."/>
            <person name="Slot J.C."/>
            <person name="Stielow J.B."/>
            <person name="Sun H."/>
            <person name="Kurtzman C.P."/>
            <person name="Blackwell M."/>
            <person name="Grigoriev I.V."/>
            <person name="Jeffries T.W."/>
        </authorList>
    </citation>
    <scope>NUCLEOTIDE SEQUENCE [LARGE SCALE GENOMIC DNA]</scope>
    <source>
        <strain evidence="8">NRRL Y-1933</strain>
    </source>
</reference>
<dbReference type="PROSITE" id="PS50219">
    <property type="entry name" value="CNH"/>
    <property type="match status" value="1"/>
</dbReference>